<dbReference type="GO" id="GO:0052689">
    <property type="term" value="F:carboxylic ester hydrolase activity"/>
    <property type="evidence" value="ECO:0007669"/>
    <property type="project" value="UniProtKB-KW"/>
</dbReference>
<sequence>MAATLVSSNKIFGGFQKVFKHASSTLGSEAKFAIFLPKCDGKVPLIYWLSGLTCTEQNFITKSGAQAHAQKYGVAIVCPDTSPRNCNVPGEDDSYDLGTGAGFYVDATQEPWAKNYKMYSYVTKELPQVIEANFSEVVDTSRCSIMGHSMGGHGALICSLKNPGKYRAVSAFAPLCNPTECGWGQKAFTAYLGADRKAWSEYDATDLAKTYAGPPISALIDVGLNDEFLNDLLPDNLHRVTNDKVKVNLRKHEGYDHSYYFIATFIEEHIRMHSEALK</sequence>
<dbReference type="SUPFAM" id="SSF53474">
    <property type="entry name" value="alpha/beta-Hydrolases"/>
    <property type="match status" value="1"/>
</dbReference>
<keyword evidence="9" id="KW-1185">Reference proteome</keyword>
<evidence type="ECO:0000256" key="7">
    <source>
        <dbReference type="PIRSR" id="PIRSR614186-1"/>
    </source>
</evidence>
<dbReference type="GeneID" id="100907516"/>
<dbReference type="InterPro" id="IPR000801">
    <property type="entry name" value="Esterase-like"/>
</dbReference>
<keyword evidence="5 8" id="KW-0719">Serine esterase</keyword>
<comment type="subcellular location">
    <subcellularLocation>
        <location evidence="8">Cytoplasm</location>
    </subcellularLocation>
</comment>
<dbReference type="NCBIfam" id="TIGR02821">
    <property type="entry name" value="fghA_ester_D"/>
    <property type="match status" value="1"/>
</dbReference>
<dbReference type="RefSeq" id="XP_018495145.1">
    <property type="nucleotide sequence ID" value="XM_018639629.1"/>
</dbReference>
<proteinExistence type="inferred from homology"/>
<evidence type="ECO:0000256" key="2">
    <source>
        <dbReference type="ARBA" id="ARBA00005622"/>
    </source>
</evidence>
<dbReference type="PANTHER" id="PTHR10061:SF0">
    <property type="entry name" value="S-FORMYLGLUTATHIONE HYDROLASE"/>
    <property type="match status" value="1"/>
</dbReference>
<dbReference type="Proteomes" id="UP000694867">
    <property type="component" value="Unplaced"/>
</dbReference>
<dbReference type="GO" id="GO:0046294">
    <property type="term" value="P:formaldehyde catabolic process"/>
    <property type="evidence" value="ECO:0007669"/>
    <property type="project" value="InterPro"/>
</dbReference>
<feature type="active site" description="Charge relay system" evidence="7">
    <location>
        <position position="149"/>
    </location>
</feature>
<keyword evidence="6 8" id="KW-0378">Hydrolase</keyword>
<dbReference type="Pfam" id="PF00756">
    <property type="entry name" value="Esterase"/>
    <property type="match status" value="1"/>
</dbReference>
<accession>A0AAJ7L6A3</accession>
<evidence type="ECO:0000256" key="4">
    <source>
        <dbReference type="ARBA" id="ARBA00016774"/>
    </source>
</evidence>
<dbReference type="AlphaFoldDB" id="A0AAJ7L6A3"/>
<protein>
    <recommendedName>
        <fullName evidence="4 8">S-formylglutathione hydrolase</fullName>
        <ecNumber evidence="3 8">3.1.2.12</ecNumber>
    </recommendedName>
</protein>
<comment type="similarity">
    <text evidence="2 8">Belongs to the esterase D family.</text>
</comment>
<evidence type="ECO:0000256" key="3">
    <source>
        <dbReference type="ARBA" id="ARBA00012479"/>
    </source>
</evidence>
<evidence type="ECO:0000313" key="10">
    <source>
        <dbReference type="RefSeq" id="XP_018495145.1"/>
    </source>
</evidence>
<evidence type="ECO:0000256" key="8">
    <source>
        <dbReference type="RuleBase" id="RU363068"/>
    </source>
</evidence>
<dbReference type="FunFam" id="3.40.50.1820:FF:000002">
    <property type="entry name" value="S-formylglutathione hydrolase"/>
    <property type="match status" value="1"/>
</dbReference>
<evidence type="ECO:0000256" key="6">
    <source>
        <dbReference type="ARBA" id="ARBA00022801"/>
    </source>
</evidence>
<gene>
    <name evidence="10" type="primary">LOC100907516</name>
</gene>
<reference evidence="10" key="1">
    <citation type="submission" date="2025-08" db="UniProtKB">
        <authorList>
            <consortium name="RefSeq"/>
        </authorList>
    </citation>
    <scope>IDENTIFICATION</scope>
</reference>
<comment type="function">
    <text evidence="1 8">Serine hydrolase involved in the detoxification of formaldehyde.</text>
</comment>
<evidence type="ECO:0000256" key="1">
    <source>
        <dbReference type="ARBA" id="ARBA00002608"/>
    </source>
</evidence>
<feature type="active site" description="Charge relay system" evidence="7">
    <location>
        <position position="226"/>
    </location>
</feature>
<dbReference type="Gene3D" id="3.40.50.1820">
    <property type="entry name" value="alpha/beta hydrolase"/>
    <property type="match status" value="1"/>
</dbReference>
<organism evidence="9 10">
    <name type="scientific">Galendromus occidentalis</name>
    <name type="common">western predatory mite</name>
    <dbReference type="NCBI Taxonomy" id="34638"/>
    <lineage>
        <taxon>Eukaryota</taxon>
        <taxon>Metazoa</taxon>
        <taxon>Ecdysozoa</taxon>
        <taxon>Arthropoda</taxon>
        <taxon>Chelicerata</taxon>
        <taxon>Arachnida</taxon>
        <taxon>Acari</taxon>
        <taxon>Parasitiformes</taxon>
        <taxon>Mesostigmata</taxon>
        <taxon>Gamasina</taxon>
        <taxon>Phytoseioidea</taxon>
        <taxon>Phytoseiidae</taxon>
        <taxon>Typhlodrominae</taxon>
        <taxon>Galendromus</taxon>
    </lineage>
</organism>
<feature type="active site" description="Charge relay system" evidence="7">
    <location>
        <position position="257"/>
    </location>
</feature>
<dbReference type="EC" id="3.1.2.12" evidence="3 8"/>
<comment type="catalytic activity">
    <reaction evidence="8">
        <text>S-formylglutathione + H2O = formate + glutathione + H(+)</text>
        <dbReference type="Rhea" id="RHEA:14961"/>
        <dbReference type="ChEBI" id="CHEBI:15377"/>
        <dbReference type="ChEBI" id="CHEBI:15378"/>
        <dbReference type="ChEBI" id="CHEBI:15740"/>
        <dbReference type="ChEBI" id="CHEBI:57688"/>
        <dbReference type="ChEBI" id="CHEBI:57925"/>
        <dbReference type="EC" id="3.1.2.12"/>
    </reaction>
</comment>
<keyword evidence="8" id="KW-0963">Cytoplasm</keyword>
<dbReference type="KEGG" id="goe:100907516"/>
<dbReference type="PANTHER" id="PTHR10061">
    <property type="entry name" value="S-FORMYLGLUTATHIONE HYDROLASE"/>
    <property type="match status" value="1"/>
</dbReference>
<name>A0AAJ7L6A3_9ACAR</name>
<dbReference type="GO" id="GO:0005829">
    <property type="term" value="C:cytosol"/>
    <property type="evidence" value="ECO:0007669"/>
    <property type="project" value="TreeGrafter"/>
</dbReference>
<dbReference type="InterPro" id="IPR029058">
    <property type="entry name" value="AB_hydrolase_fold"/>
</dbReference>
<evidence type="ECO:0000256" key="5">
    <source>
        <dbReference type="ARBA" id="ARBA00022487"/>
    </source>
</evidence>
<dbReference type="GO" id="GO:0018738">
    <property type="term" value="F:S-formylglutathione hydrolase activity"/>
    <property type="evidence" value="ECO:0007669"/>
    <property type="project" value="UniProtKB-EC"/>
</dbReference>
<evidence type="ECO:0000313" key="9">
    <source>
        <dbReference type="Proteomes" id="UP000694867"/>
    </source>
</evidence>
<dbReference type="InterPro" id="IPR014186">
    <property type="entry name" value="S-formylglutathione_hydrol"/>
</dbReference>